<reference evidence="2" key="1">
    <citation type="journal article" date="2015" name="Sci. Rep.">
        <title>Tissue- and time-dependent transcription in Ixodes ricinus salivary glands and midguts when blood feeding on the vertebrate host.</title>
        <authorList>
            <person name="Kotsyfakis M."/>
            <person name="Schwarz A."/>
            <person name="Erhart J."/>
            <person name="Ribeiro J.M."/>
        </authorList>
    </citation>
    <scope>NUCLEOTIDE SEQUENCE</scope>
    <source>
        <tissue evidence="2">Salivary gland and midgut</tissue>
    </source>
</reference>
<feature type="signal peptide" evidence="1">
    <location>
        <begin position="1"/>
        <end position="17"/>
    </location>
</feature>
<keyword evidence="1" id="KW-0732">Signal</keyword>
<evidence type="ECO:0000256" key="1">
    <source>
        <dbReference type="SAM" id="SignalP"/>
    </source>
</evidence>
<accession>V5HVN1</accession>
<feature type="chain" id="PRO_5004735914" evidence="1">
    <location>
        <begin position="18"/>
        <end position="83"/>
    </location>
</feature>
<organism evidence="2">
    <name type="scientific">Ixodes ricinus</name>
    <name type="common">Common tick</name>
    <name type="synonym">Acarus ricinus</name>
    <dbReference type="NCBI Taxonomy" id="34613"/>
    <lineage>
        <taxon>Eukaryota</taxon>
        <taxon>Metazoa</taxon>
        <taxon>Ecdysozoa</taxon>
        <taxon>Arthropoda</taxon>
        <taxon>Chelicerata</taxon>
        <taxon>Arachnida</taxon>
        <taxon>Acari</taxon>
        <taxon>Parasitiformes</taxon>
        <taxon>Ixodida</taxon>
        <taxon>Ixodoidea</taxon>
        <taxon>Ixodidae</taxon>
        <taxon>Ixodinae</taxon>
        <taxon>Ixodes</taxon>
    </lineage>
</organism>
<protein>
    <submittedName>
        <fullName evidence="2">Putative secreted protein</fullName>
    </submittedName>
</protein>
<feature type="non-terminal residue" evidence="2">
    <location>
        <position position="83"/>
    </location>
</feature>
<dbReference type="EMBL" id="GANP01006045">
    <property type="protein sequence ID" value="JAB78423.1"/>
    <property type="molecule type" value="mRNA"/>
</dbReference>
<sequence>MLLGTFVTLLLVPKVQCGILSSISTSKPNQCMELIKKGGQVACSLSGEGNYKNMSVGNCWISCDGGSNKFLLPHRTCDRILGI</sequence>
<name>V5HVN1_IXORI</name>
<dbReference type="AlphaFoldDB" id="V5HVN1"/>
<proteinExistence type="evidence at transcript level"/>
<evidence type="ECO:0000313" key="2">
    <source>
        <dbReference type="EMBL" id="JAB78423.1"/>
    </source>
</evidence>